<keyword evidence="7 12" id="KW-0997">Cell inner membrane</keyword>
<name>A0A4R0YLT4_9GAMM</name>
<dbReference type="GO" id="GO:0015886">
    <property type="term" value="P:heme transport"/>
    <property type="evidence" value="ECO:0007669"/>
    <property type="project" value="InterPro"/>
</dbReference>
<keyword evidence="5 12" id="KW-0813">Transport</keyword>
<keyword evidence="6 12" id="KW-1003">Cell membrane</keyword>
<gene>
    <name evidence="13" type="primary">ccmD</name>
    <name evidence="13" type="ORF">EZM97_12755</name>
</gene>
<keyword evidence="11 12" id="KW-0472">Membrane</keyword>
<protein>
    <recommendedName>
        <fullName evidence="4 12">Heme exporter protein D</fullName>
    </recommendedName>
</protein>
<evidence type="ECO:0000256" key="8">
    <source>
        <dbReference type="ARBA" id="ARBA00022692"/>
    </source>
</evidence>
<dbReference type="InterPro" id="IPR052075">
    <property type="entry name" value="Heme_exporter_D"/>
</dbReference>
<keyword evidence="8 12" id="KW-0812">Transmembrane</keyword>
<evidence type="ECO:0000256" key="5">
    <source>
        <dbReference type="ARBA" id="ARBA00022448"/>
    </source>
</evidence>
<dbReference type="EMBL" id="SJTG01000002">
    <property type="protein sequence ID" value="TCI09819.1"/>
    <property type="molecule type" value="Genomic_DNA"/>
</dbReference>
<feature type="transmembrane region" description="Helical" evidence="12">
    <location>
        <begin position="15"/>
        <end position="36"/>
    </location>
</feature>
<evidence type="ECO:0000313" key="14">
    <source>
        <dbReference type="Proteomes" id="UP000291822"/>
    </source>
</evidence>
<evidence type="ECO:0000256" key="4">
    <source>
        <dbReference type="ARBA" id="ARBA00016461"/>
    </source>
</evidence>
<dbReference type="InterPro" id="IPR007078">
    <property type="entry name" value="Haem_export_protD_CcmD"/>
</dbReference>
<organism evidence="13 14">
    <name type="scientific">Dyella soli</name>
    <dbReference type="NCBI Taxonomy" id="522319"/>
    <lineage>
        <taxon>Bacteria</taxon>
        <taxon>Pseudomonadati</taxon>
        <taxon>Pseudomonadota</taxon>
        <taxon>Gammaproteobacteria</taxon>
        <taxon>Lysobacterales</taxon>
        <taxon>Rhodanobacteraceae</taxon>
        <taxon>Dyella</taxon>
    </lineage>
</organism>
<dbReference type="Proteomes" id="UP000291822">
    <property type="component" value="Unassembled WGS sequence"/>
</dbReference>
<evidence type="ECO:0000313" key="13">
    <source>
        <dbReference type="EMBL" id="TCI09819.1"/>
    </source>
</evidence>
<dbReference type="PANTHER" id="PTHR37531">
    <property type="entry name" value="HEME EXPORTER PROTEIN D"/>
    <property type="match status" value="1"/>
</dbReference>
<proteinExistence type="inferred from homology"/>
<dbReference type="RefSeq" id="WP_131407242.1">
    <property type="nucleotide sequence ID" value="NZ_SJTG01000002.1"/>
</dbReference>
<evidence type="ECO:0000256" key="2">
    <source>
        <dbReference type="ARBA" id="ARBA00004377"/>
    </source>
</evidence>
<sequence length="66" mass="7594">MNGFSWSSFIAMGGYAAYVWPAYAVFFVVLIADYLSPGLRRRRDLRELRARMARQGARQQRNPSPP</sequence>
<evidence type="ECO:0000256" key="1">
    <source>
        <dbReference type="ARBA" id="ARBA00002442"/>
    </source>
</evidence>
<keyword evidence="14" id="KW-1185">Reference proteome</keyword>
<dbReference type="GO" id="GO:0017004">
    <property type="term" value="P:cytochrome complex assembly"/>
    <property type="evidence" value="ECO:0007669"/>
    <property type="project" value="UniProtKB-KW"/>
</dbReference>
<dbReference type="NCBIfam" id="TIGR03141">
    <property type="entry name" value="cytochro_ccmD"/>
    <property type="match status" value="1"/>
</dbReference>
<dbReference type="Pfam" id="PF04995">
    <property type="entry name" value="CcmD"/>
    <property type="match status" value="1"/>
</dbReference>
<accession>A0A4R0YLT4</accession>
<comment type="caution">
    <text evidence="13">The sequence shown here is derived from an EMBL/GenBank/DDBJ whole genome shotgun (WGS) entry which is preliminary data.</text>
</comment>
<comment type="subcellular location">
    <subcellularLocation>
        <location evidence="2 12">Cell inner membrane</location>
        <topology evidence="2 12">Single-pass membrane protein</topology>
    </subcellularLocation>
</comment>
<dbReference type="GO" id="GO:0005886">
    <property type="term" value="C:plasma membrane"/>
    <property type="evidence" value="ECO:0007669"/>
    <property type="project" value="UniProtKB-SubCell"/>
</dbReference>
<dbReference type="GO" id="GO:1903607">
    <property type="term" value="P:cytochrome c biosynthetic process"/>
    <property type="evidence" value="ECO:0007669"/>
    <property type="project" value="TreeGrafter"/>
</dbReference>
<evidence type="ECO:0000256" key="3">
    <source>
        <dbReference type="ARBA" id="ARBA00008741"/>
    </source>
</evidence>
<keyword evidence="10 12" id="KW-1133">Transmembrane helix</keyword>
<dbReference type="AlphaFoldDB" id="A0A4R0YLT4"/>
<comment type="similarity">
    <text evidence="3 12">Belongs to the CcmD/CycX/HelD family.</text>
</comment>
<keyword evidence="9 12" id="KW-0201">Cytochrome c-type biogenesis</keyword>
<evidence type="ECO:0000256" key="10">
    <source>
        <dbReference type="ARBA" id="ARBA00022989"/>
    </source>
</evidence>
<comment type="function">
    <text evidence="1 12">Required for the export of heme to the periplasm for the biogenesis of c-type cytochromes.</text>
</comment>
<evidence type="ECO:0000256" key="6">
    <source>
        <dbReference type="ARBA" id="ARBA00022475"/>
    </source>
</evidence>
<dbReference type="PANTHER" id="PTHR37531:SF1">
    <property type="entry name" value="HEME EXPORTER PROTEIN D"/>
    <property type="match status" value="1"/>
</dbReference>
<evidence type="ECO:0000256" key="11">
    <source>
        <dbReference type="ARBA" id="ARBA00023136"/>
    </source>
</evidence>
<evidence type="ECO:0000256" key="12">
    <source>
        <dbReference type="RuleBase" id="RU363101"/>
    </source>
</evidence>
<evidence type="ECO:0000256" key="9">
    <source>
        <dbReference type="ARBA" id="ARBA00022748"/>
    </source>
</evidence>
<evidence type="ECO:0000256" key="7">
    <source>
        <dbReference type="ARBA" id="ARBA00022519"/>
    </source>
</evidence>
<reference evidence="13 14" key="1">
    <citation type="submission" date="2019-02" db="EMBL/GenBank/DDBJ databases">
        <title>Dyella amyloliquefaciens sp. nov., isolated from forest soil.</title>
        <authorList>
            <person name="Gao Z.-H."/>
            <person name="Qiu L.-H."/>
        </authorList>
    </citation>
    <scope>NUCLEOTIDE SEQUENCE [LARGE SCALE GENOMIC DNA]</scope>
    <source>
        <strain evidence="13 14">KACC 12747</strain>
    </source>
</reference>